<proteinExistence type="predicted"/>
<accession>A0ABS8RSU6</accession>
<name>A0ABS8RSU6_DATST</name>
<organism evidence="1 2">
    <name type="scientific">Datura stramonium</name>
    <name type="common">Jimsonweed</name>
    <name type="synonym">Common thornapple</name>
    <dbReference type="NCBI Taxonomy" id="4076"/>
    <lineage>
        <taxon>Eukaryota</taxon>
        <taxon>Viridiplantae</taxon>
        <taxon>Streptophyta</taxon>
        <taxon>Embryophyta</taxon>
        <taxon>Tracheophyta</taxon>
        <taxon>Spermatophyta</taxon>
        <taxon>Magnoliopsida</taxon>
        <taxon>eudicotyledons</taxon>
        <taxon>Gunneridae</taxon>
        <taxon>Pentapetalae</taxon>
        <taxon>asterids</taxon>
        <taxon>lamiids</taxon>
        <taxon>Solanales</taxon>
        <taxon>Solanaceae</taxon>
        <taxon>Solanoideae</taxon>
        <taxon>Datureae</taxon>
        <taxon>Datura</taxon>
    </lineage>
</organism>
<evidence type="ECO:0000313" key="2">
    <source>
        <dbReference type="Proteomes" id="UP000823775"/>
    </source>
</evidence>
<protein>
    <submittedName>
        <fullName evidence="1">Uncharacterized protein</fullName>
    </submittedName>
</protein>
<evidence type="ECO:0000313" key="1">
    <source>
        <dbReference type="EMBL" id="MCD7449841.1"/>
    </source>
</evidence>
<keyword evidence="2" id="KW-1185">Reference proteome</keyword>
<sequence length="186" mass="20905">MAMLTASRRLSTGSVLSDSLRYSSSWRFFSTSFREERDTFGPILVPEDNLLILQQASPKSKNLDRVIKSSLRALSVEAGRSDGSRFSVLKRWKKKRSPGTRSEARRRQKAIFTDKSEILGLFLKQLIKQTYTLVVSLPLLLAGPLCPLLLFDCCYLLVYCCSSSSRGFAIFYAQAGIEFVSRSISV</sequence>
<comment type="caution">
    <text evidence="1">The sequence shown here is derived from an EMBL/GenBank/DDBJ whole genome shotgun (WGS) entry which is preliminary data.</text>
</comment>
<dbReference type="Proteomes" id="UP000823775">
    <property type="component" value="Unassembled WGS sequence"/>
</dbReference>
<gene>
    <name evidence="1" type="ORF">HAX54_001757</name>
</gene>
<reference evidence="1 2" key="1">
    <citation type="journal article" date="2021" name="BMC Genomics">
        <title>Datura genome reveals duplications of psychoactive alkaloid biosynthetic genes and high mutation rate following tissue culture.</title>
        <authorList>
            <person name="Rajewski A."/>
            <person name="Carter-House D."/>
            <person name="Stajich J."/>
            <person name="Litt A."/>
        </authorList>
    </citation>
    <scope>NUCLEOTIDE SEQUENCE [LARGE SCALE GENOMIC DNA]</scope>
    <source>
        <strain evidence="1">AR-01</strain>
    </source>
</reference>
<dbReference type="EMBL" id="JACEIK010000107">
    <property type="protein sequence ID" value="MCD7449841.1"/>
    <property type="molecule type" value="Genomic_DNA"/>
</dbReference>